<evidence type="ECO:0000256" key="2">
    <source>
        <dbReference type="ARBA" id="ARBA00023172"/>
    </source>
</evidence>
<evidence type="ECO:0000259" key="3">
    <source>
        <dbReference type="PROSITE" id="PS51898"/>
    </source>
</evidence>
<dbReference type="Pfam" id="PF00589">
    <property type="entry name" value="Phage_integrase"/>
    <property type="match status" value="1"/>
</dbReference>
<dbReference type="PROSITE" id="PS51898">
    <property type="entry name" value="TYR_RECOMBINASE"/>
    <property type="match status" value="1"/>
</dbReference>
<feature type="domain" description="Tyr recombinase" evidence="3">
    <location>
        <begin position="249"/>
        <end position="445"/>
    </location>
</feature>
<reference evidence="4 5" key="1">
    <citation type="journal article" date="2017" name="Int. J. Syst. Evol. Microbiol.">
        <title>Maripseudobacter aurantiacus gen. nov., sp. nov., a novel member of the family Flavobacteriaceae isolated from a sedimentation basin.</title>
        <authorList>
            <person name="Chen C."/>
            <person name="Su Y."/>
            <person name="Tao T."/>
            <person name="Fu G."/>
            <person name="Zhang C."/>
            <person name="Sun C."/>
            <person name="Zhang X."/>
            <person name="Wu M."/>
        </authorList>
    </citation>
    <scope>NUCLEOTIDE SEQUENCE [LARGE SCALE GENOMIC DNA]</scope>
    <source>
        <strain evidence="5">CDA4</strain>
    </source>
</reference>
<dbReference type="Proteomes" id="UP000308382">
    <property type="component" value="Unassembled WGS sequence"/>
</dbReference>
<evidence type="ECO:0000256" key="1">
    <source>
        <dbReference type="ARBA" id="ARBA00023125"/>
    </source>
</evidence>
<dbReference type="OrthoDB" id="9806835at2"/>
<dbReference type="AlphaFoldDB" id="A0A5R8MC27"/>
<dbReference type="GO" id="GO:0006310">
    <property type="term" value="P:DNA recombination"/>
    <property type="evidence" value="ECO:0007669"/>
    <property type="project" value="UniProtKB-KW"/>
</dbReference>
<keyword evidence="1" id="KW-0238">DNA-binding</keyword>
<gene>
    <name evidence="4" type="ORF">FEK29_04975</name>
</gene>
<proteinExistence type="predicted"/>
<dbReference type="InterPro" id="IPR013762">
    <property type="entry name" value="Integrase-like_cat_sf"/>
</dbReference>
<name>A0A5R8MC27_9FLAO</name>
<dbReference type="Gene3D" id="1.10.443.10">
    <property type="entry name" value="Intergrase catalytic core"/>
    <property type="match status" value="1"/>
</dbReference>
<dbReference type="RefSeq" id="WP_138257264.1">
    <property type="nucleotide sequence ID" value="NZ_VBUK01000001.1"/>
</dbReference>
<dbReference type="Gene3D" id="1.10.150.130">
    <property type="match status" value="1"/>
</dbReference>
<dbReference type="SUPFAM" id="SSF56349">
    <property type="entry name" value="DNA breaking-rejoining enzymes"/>
    <property type="match status" value="1"/>
</dbReference>
<dbReference type="GO" id="GO:0003677">
    <property type="term" value="F:DNA binding"/>
    <property type="evidence" value="ECO:0007669"/>
    <property type="project" value="UniProtKB-KW"/>
</dbReference>
<comment type="caution">
    <text evidence="4">The sequence shown here is derived from an EMBL/GenBank/DDBJ whole genome shotgun (WGS) entry which is preliminary data.</text>
</comment>
<protein>
    <submittedName>
        <fullName evidence="4">Site-specific integrase</fullName>
    </submittedName>
</protein>
<dbReference type="GO" id="GO:0015074">
    <property type="term" value="P:DNA integration"/>
    <property type="evidence" value="ECO:0007669"/>
    <property type="project" value="InterPro"/>
</dbReference>
<keyword evidence="2" id="KW-0233">DNA recombination</keyword>
<sequence>MSNISLLLLKVHENVHVFNMKLNFSEPKIYTGGVNIDDWPRLTKEQRKKAMEKQWYLYYRYRNPETGKLVKQTHIKGGANRYKDKRSRYHILKQLQQALSIVLHEGYNPYDKNNSLIEYLEERLYSKKTDSLKNKKTPEPELIVSNPISIQEAFDEGLRLKQKMMGDDSFKKFKSRINRFCKWLEGQNFNLRDSIDKIDKKIVMQHLNEVLLNTSAANRNNTRADLRALFQTLEDNDIIKDNFIANISKLRSTPTMHKSYSPSLLEKLDDYLKSNDPILRLFIQFISYNFLRPVEVCRLRIEDIDFKAKKLYLKTKNQKVKIKIIPEILFNNLPDLSQIDKSHFLFTPQAIGDIWGAEEGSRRDYFTKRFKKVKDLFKLNEEYTLYSYRHTYVSKLYREFLKSKTPFEAKSALMLITGHKSMKALEAYLREIDAVFPEDYSKHLE</sequence>
<dbReference type="InterPro" id="IPR010998">
    <property type="entry name" value="Integrase_recombinase_N"/>
</dbReference>
<evidence type="ECO:0000313" key="4">
    <source>
        <dbReference type="EMBL" id="TLF47121.1"/>
    </source>
</evidence>
<accession>A0A5R8MC27</accession>
<dbReference type="EMBL" id="VBUK01000001">
    <property type="protein sequence ID" value="TLF47121.1"/>
    <property type="molecule type" value="Genomic_DNA"/>
</dbReference>
<keyword evidence="5" id="KW-1185">Reference proteome</keyword>
<dbReference type="InterPro" id="IPR011010">
    <property type="entry name" value="DNA_brk_join_enz"/>
</dbReference>
<organism evidence="4 5">
    <name type="scientific">Maribacter aurantiacus</name>
    <dbReference type="NCBI Taxonomy" id="1882343"/>
    <lineage>
        <taxon>Bacteria</taxon>
        <taxon>Pseudomonadati</taxon>
        <taxon>Bacteroidota</taxon>
        <taxon>Flavobacteriia</taxon>
        <taxon>Flavobacteriales</taxon>
        <taxon>Flavobacteriaceae</taxon>
        <taxon>Maribacter</taxon>
    </lineage>
</organism>
<dbReference type="InterPro" id="IPR002104">
    <property type="entry name" value="Integrase_catalytic"/>
</dbReference>
<evidence type="ECO:0000313" key="5">
    <source>
        <dbReference type="Proteomes" id="UP000308382"/>
    </source>
</evidence>